<evidence type="ECO:0000313" key="3">
    <source>
        <dbReference type="EMBL" id="OMP00086.1"/>
    </source>
</evidence>
<dbReference type="Gene3D" id="3.30.420.10">
    <property type="entry name" value="Ribonuclease H-like superfamily/Ribonuclease H"/>
    <property type="match status" value="1"/>
</dbReference>
<dbReference type="PANTHER" id="PTHR13620">
    <property type="entry name" value="3-5 EXONUCLEASE"/>
    <property type="match status" value="1"/>
</dbReference>
<name>A0A1R3JZ55_9ROSI</name>
<dbReference type="Proteomes" id="UP000187203">
    <property type="component" value="Unassembled WGS sequence"/>
</dbReference>
<dbReference type="STRING" id="93759.A0A1R3JZ55"/>
<dbReference type="InterPro" id="IPR036397">
    <property type="entry name" value="RNaseH_sf"/>
</dbReference>
<dbReference type="InterPro" id="IPR051132">
    <property type="entry name" value="3-5_Exonuclease_domain"/>
</dbReference>
<keyword evidence="4" id="KW-1185">Reference proteome</keyword>
<evidence type="ECO:0000256" key="2">
    <source>
        <dbReference type="ARBA" id="ARBA00022801"/>
    </source>
</evidence>
<reference evidence="4" key="1">
    <citation type="submission" date="2013-09" db="EMBL/GenBank/DDBJ databases">
        <title>Corchorus olitorius genome sequencing.</title>
        <authorList>
            <person name="Alam M."/>
            <person name="Haque M.S."/>
            <person name="Islam M.S."/>
            <person name="Emdad E.M."/>
            <person name="Islam M.M."/>
            <person name="Ahmed B."/>
            <person name="Halim A."/>
            <person name="Hossen Q.M.M."/>
            <person name="Hossain M.Z."/>
            <person name="Ahmed R."/>
            <person name="Khan M.M."/>
            <person name="Islam R."/>
            <person name="Rashid M.M."/>
            <person name="Khan S.A."/>
            <person name="Rahman M.S."/>
            <person name="Alam M."/>
            <person name="Yahiya A.S."/>
            <person name="Khan M.S."/>
            <person name="Azam M.S."/>
            <person name="Haque T."/>
            <person name="Lashkar M.Z.H."/>
            <person name="Akhand A.I."/>
            <person name="Morshed G."/>
            <person name="Roy S."/>
            <person name="Uddin K.S."/>
            <person name="Rabeya T."/>
            <person name="Hossain A.S."/>
            <person name="Chowdhury A."/>
            <person name="Snigdha A.R."/>
            <person name="Mortoza M.S."/>
            <person name="Matin S.A."/>
            <person name="Hoque S.M.E."/>
            <person name="Islam M.K."/>
            <person name="Roy D.K."/>
            <person name="Haider R."/>
            <person name="Moosa M.M."/>
            <person name="Elias S.M."/>
            <person name="Hasan A.M."/>
            <person name="Jahan S."/>
            <person name="Shafiuddin M."/>
            <person name="Mahmood N."/>
            <person name="Shommy N.S."/>
        </authorList>
    </citation>
    <scope>NUCLEOTIDE SEQUENCE [LARGE SCALE GENOMIC DNA]</scope>
    <source>
        <strain evidence="4">cv. O-4</strain>
    </source>
</reference>
<dbReference type="InterPro" id="IPR012337">
    <property type="entry name" value="RNaseH-like_sf"/>
</dbReference>
<dbReference type="GO" id="GO:0008408">
    <property type="term" value="F:3'-5' exonuclease activity"/>
    <property type="evidence" value="ECO:0007669"/>
    <property type="project" value="TreeGrafter"/>
</dbReference>
<evidence type="ECO:0008006" key="5">
    <source>
        <dbReference type="Google" id="ProtNLM"/>
    </source>
</evidence>
<proteinExistence type="predicted"/>
<dbReference type="GO" id="GO:0003676">
    <property type="term" value="F:nucleic acid binding"/>
    <property type="evidence" value="ECO:0007669"/>
    <property type="project" value="InterPro"/>
</dbReference>
<dbReference type="OrthoDB" id="446462at2759"/>
<evidence type="ECO:0000313" key="4">
    <source>
        <dbReference type="Proteomes" id="UP000187203"/>
    </source>
</evidence>
<dbReference type="PANTHER" id="PTHR13620:SF121">
    <property type="entry name" value="EMB|CAB82946.1-RELATED"/>
    <property type="match status" value="1"/>
</dbReference>
<sequence length="186" mass="20650">MVNVTVIDSSNLLDACISQLKYLVKRRVVGIDVKLLDNHRGTCLCTLLLLCVGTRCLVIQMHRLGCVPKSLGEFLGDKTICFVGTELSARIIRGENRYLSSSLWKLTRGTAVGIGHMAARVLKDNSLEKCSLAELADKVELNFGNEIHEQVPWNLADIVHSIDEVKYAVYDVYRSFAIGNKLLGML</sequence>
<dbReference type="GO" id="GO:0005737">
    <property type="term" value="C:cytoplasm"/>
    <property type="evidence" value="ECO:0007669"/>
    <property type="project" value="TreeGrafter"/>
</dbReference>
<dbReference type="SUPFAM" id="SSF53098">
    <property type="entry name" value="Ribonuclease H-like"/>
    <property type="match status" value="1"/>
</dbReference>
<organism evidence="3 4">
    <name type="scientific">Corchorus olitorius</name>
    <dbReference type="NCBI Taxonomy" id="93759"/>
    <lineage>
        <taxon>Eukaryota</taxon>
        <taxon>Viridiplantae</taxon>
        <taxon>Streptophyta</taxon>
        <taxon>Embryophyta</taxon>
        <taxon>Tracheophyta</taxon>
        <taxon>Spermatophyta</taxon>
        <taxon>Magnoliopsida</taxon>
        <taxon>eudicotyledons</taxon>
        <taxon>Gunneridae</taxon>
        <taxon>Pentapetalae</taxon>
        <taxon>rosids</taxon>
        <taxon>malvids</taxon>
        <taxon>Malvales</taxon>
        <taxon>Malvaceae</taxon>
        <taxon>Grewioideae</taxon>
        <taxon>Apeibeae</taxon>
        <taxon>Corchorus</taxon>
    </lineage>
</organism>
<accession>A0A1R3JZ55</accession>
<keyword evidence="2" id="KW-0378">Hydrolase</keyword>
<dbReference type="EMBL" id="AWUE01014982">
    <property type="protein sequence ID" value="OMP00086.1"/>
    <property type="molecule type" value="Genomic_DNA"/>
</dbReference>
<keyword evidence="1" id="KW-0540">Nuclease</keyword>
<dbReference type="AlphaFoldDB" id="A0A1R3JZ55"/>
<evidence type="ECO:0000256" key="1">
    <source>
        <dbReference type="ARBA" id="ARBA00022722"/>
    </source>
</evidence>
<gene>
    <name evidence="3" type="ORF">COLO4_12937</name>
</gene>
<comment type="caution">
    <text evidence="3">The sequence shown here is derived from an EMBL/GenBank/DDBJ whole genome shotgun (WGS) entry which is preliminary data.</text>
</comment>
<protein>
    <recommendedName>
        <fullName evidence="5">3'-5' exonuclease domain-containing protein</fullName>
    </recommendedName>
</protein>
<dbReference type="GO" id="GO:0005634">
    <property type="term" value="C:nucleus"/>
    <property type="evidence" value="ECO:0007669"/>
    <property type="project" value="TreeGrafter"/>
</dbReference>